<proteinExistence type="predicted"/>
<sequence length="275" mass="30749">MQVSEEYGISFVIESGSSNNSNQNKRYRSSSTGSVSPGASPGPLTLEAVMKEINMQFTKTFDRIDTISNKIDTVKAELNEQLSSVSRDFNSFKAECADKFKFTDDAMCELESRIDGISQEIGGIENRNELIVSGVPHIPGENVAAYFKDMWKQVGLPENPAPLVDVRRLKTGTQGDGLILLQFALRNNRDDFYSCYLRKRDLKLQHLGMNSTRRFYVNENLAVPARKIKKAALELKKSGKLSSVYSKKGIVHVKRTADQQPGTAVHSENQLQQYS</sequence>
<organism evidence="2 3">
    <name type="scientific">Culex pipiens pipiens</name>
    <name type="common">Northern house mosquito</name>
    <dbReference type="NCBI Taxonomy" id="38569"/>
    <lineage>
        <taxon>Eukaryota</taxon>
        <taxon>Metazoa</taxon>
        <taxon>Ecdysozoa</taxon>
        <taxon>Arthropoda</taxon>
        <taxon>Hexapoda</taxon>
        <taxon>Insecta</taxon>
        <taxon>Pterygota</taxon>
        <taxon>Neoptera</taxon>
        <taxon>Endopterygota</taxon>
        <taxon>Diptera</taxon>
        <taxon>Nematocera</taxon>
        <taxon>Culicoidea</taxon>
        <taxon>Culicidae</taxon>
        <taxon>Culicinae</taxon>
        <taxon>Culicini</taxon>
        <taxon>Culex</taxon>
        <taxon>Culex</taxon>
    </lineage>
</organism>
<evidence type="ECO:0000256" key="1">
    <source>
        <dbReference type="SAM" id="MobiDB-lite"/>
    </source>
</evidence>
<evidence type="ECO:0000313" key="2">
    <source>
        <dbReference type="EMBL" id="KAL1380552.1"/>
    </source>
</evidence>
<accession>A0ABD1CWX9</accession>
<protein>
    <submittedName>
        <fullName evidence="2">Uncharacterized protein</fullName>
    </submittedName>
</protein>
<reference evidence="2 3" key="1">
    <citation type="submission" date="2024-05" db="EMBL/GenBank/DDBJ databases">
        <title>Culex pipiens pipiens assembly and annotation.</title>
        <authorList>
            <person name="Alout H."/>
            <person name="Durand T."/>
        </authorList>
    </citation>
    <scope>NUCLEOTIDE SEQUENCE [LARGE SCALE GENOMIC DNA]</scope>
    <source>
        <strain evidence="2">HA-2024</strain>
        <tissue evidence="2">Whole body</tissue>
    </source>
</reference>
<comment type="caution">
    <text evidence="2">The sequence shown here is derived from an EMBL/GenBank/DDBJ whole genome shotgun (WGS) entry which is preliminary data.</text>
</comment>
<name>A0ABD1CWX9_CULPP</name>
<feature type="compositionally biased region" description="Low complexity" evidence="1">
    <location>
        <begin position="29"/>
        <end position="43"/>
    </location>
</feature>
<gene>
    <name evidence="2" type="ORF">pipiens_014102</name>
</gene>
<feature type="region of interest" description="Disordered" evidence="1">
    <location>
        <begin position="18"/>
        <end position="43"/>
    </location>
</feature>
<dbReference type="EMBL" id="JBEHCU010009065">
    <property type="protein sequence ID" value="KAL1380552.1"/>
    <property type="molecule type" value="Genomic_DNA"/>
</dbReference>
<keyword evidence="3" id="KW-1185">Reference proteome</keyword>
<dbReference type="AlphaFoldDB" id="A0ABD1CWX9"/>
<dbReference type="Proteomes" id="UP001562425">
    <property type="component" value="Unassembled WGS sequence"/>
</dbReference>
<evidence type="ECO:0000313" key="3">
    <source>
        <dbReference type="Proteomes" id="UP001562425"/>
    </source>
</evidence>